<name>A0A7X1KPI2_9SPHN</name>
<dbReference type="EMBL" id="JACLAX010000004">
    <property type="protein sequence ID" value="MBC2668742.1"/>
    <property type="molecule type" value="Genomic_DNA"/>
</dbReference>
<sequence>MVPSGFDAPLGVHHKAIGRWLAERDGSAERITRGEARRYIETEFDKAVRAELSKVQLADLRVVALTGEDHGPPAIALICDNVGEIELGWITKANVLANALDGVVAPVGWRAAAYRALEQLLGYALPVFGFEEFMDEMSMWMWDGATDDADAIRFMGEFHGLDDIEEMTLPSHLRARRPDYMTRKPAPLKDMPPSLRDRLRRLRETCKALNAVADTTSAWRHDREALSYYLPHYEDGSCTLPLTLVPFDQFGQQLDEIADHAMQTNFYDIVGLTTIEEPARLDAWFESLRLGAEFIAAAQDLIDHNPMKDQR</sequence>
<evidence type="ECO:0000313" key="2">
    <source>
        <dbReference type="Proteomes" id="UP000551327"/>
    </source>
</evidence>
<organism evidence="1 2">
    <name type="scientific">Novosphingobium piscinae</name>
    <dbReference type="NCBI Taxonomy" id="1507448"/>
    <lineage>
        <taxon>Bacteria</taxon>
        <taxon>Pseudomonadati</taxon>
        <taxon>Pseudomonadota</taxon>
        <taxon>Alphaproteobacteria</taxon>
        <taxon>Sphingomonadales</taxon>
        <taxon>Sphingomonadaceae</taxon>
        <taxon>Novosphingobium</taxon>
    </lineage>
</organism>
<reference evidence="1 2" key="1">
    <citation type="submission" date="2020-08" db="EMBL/GenBank/DDBJ databases">
        <title>The genome sequence of type strain Novosphingobium piscinae KCTC 42194.</title>
        <authorList>
            <person name="Liu Y."/>
        </authorList>
    </citation>
    <scope>NUCLEOTIDE SEQUENCE [LARGE SCALE GENOMIC DNA]</scope>
    <source>
        <strain evidence="1 2">KCTC 42194</strain>
    </source>
</reference>
<accession>A0A7X1KPI2</accession>
<gene>
    <name evidence="1" type="ORF">H7F53_06280</name>
</gene>
<proteinExistence type="predicted"/>
<evidence type="ECO:0000313" key="1">
    <source>
        <dbReference type="EMBL" id="MBC2668742.1"/>
    </source>
</evidence>
<comment type="caution">
    <text evidence="1">The sequence shown here is derived from an EMBL/GenBank/DDBJ whole genome shotgun (WGS) entry which is preliminary data.</text>
</comment>
<keyword evidence="2" id="KW-1185">Reference proteome</keyword>
<dbReference type="AlphaFoldDB" id="A0A7X1KPI2"/>
<dbReference type="Proteomes" id="UP000551327">
    <property type="component" value="Unassembled WGS sequence"/>
</dbReference>
<evidence type="ECO:0008006" key="3">
    <source>
        <dbReference type="Google" id="ProtNLM"/>
    </source>
</evidence>
<dbReference type="RefSeq" id="WP_185678610.1">
    <property type="nucleotide sequence ID" value="NZ_JACLAX010000004.1"/>
</dbReference>
<protein>
    <recommendedName>
        <fullName evidence="3">PRTRC system protein F</fullName>
    </recommendedName>
</protein>